<evidence type="ECO:0000256" key="4">
    <source>
        <dbReference type="SAM" id="MobiDB-lite"/>
    </source>
</evidence>
<dbReference type="InterPro" id="IPR028565">
    <property type="entry name" value="MHD"/>
</dbReference>
<dbReference type="PANTHER" id="PTHR23065:SF15">
    <property type="entry name" value="AT02057P"/>
    <property type="match status" value="1"/>
</dbReference>
<dbReference type="HOGENOM" id="CLU_007107_1_0_1"/>
<keyword evidence="2" id="KW-0254">Endocytosis</keyword>
<dbReference type="eggNOG" id="KOG2398">
    <property type="taxonomic scope" value="Eukaryota"/>
</dbReference>
<gene>
    <name evidence="6" type="primary">107369473</name>
</gene>
<feature type="compositionally biased region" description="Basic and acidic residues" evidence="4">
    <location>
        <begin position="64"/>
        <end position="74"/>
    </location>
</feature>
<dbReference type="OMA" id="NSHAMAV"/>
<accession>T1L1U7</accession>
<dbReference type="GO" id="GO:0030136">
    <property type="term" value="C:clathrin-coated vesicle"/>
    <property type="evidence" value="ECO:0007669"/>
    <property type="project" value="TreeGrafter"/>
</dbReference>
<evidence type="ECO:0000256" key="1">
    <source>
        <dbReference type="ARBA" id="ARBA00004283"/>
    </source>
</evidence>
<evidence type="ECO:0000313" key="7">
    <source>
        <dbReference type="Proteomes" id="UP000015104"/>
    </source>
</evidence>
<feature type="region of interest" description="Disordered" evidence="4">
    <location>
        <begin position="60"/>
        <end position="88"/>
    </location>
</feature>
<dbReference type="KEGG" id="tut:107369473"/>
<dbReference type="Pfam" id="PF10291">
    <property type="entry name" value="muHD"/>
    <property type="match status" value="1"/>
</dbReference>
<feature type="region of interest" description="Disordered" evidence="4">
    <location>
        <begin position="31"/>
        <end position="50"/>
    </location>
</feature>
<organism evidence="6 7">
    <name type="scientific">Tetranychus urticae</name>
    <name type="common">Two-spotted spider mite</name>
    <dbReference type="NCBI Taxonomy" id="32264"/>
    <lineage>
        <taxon>Eukaryota</taxon>
        <taxon>Metazoa</taxon>
        <taxon>Ecdysozoa</taxon>
        <taxon>Arthropoda</taxon>
        <taxon>Chelicerata</taxon>
        <taxon>Arachnida</taxon>
        <taxon>Acari</taxon>
        <taxon>Acariformes</taxon>
        <taxon>Trombidiformes</taxon>
        <taxon>Prostigmata</taxon>
        <taxon>Eleutherengona</taxon>
        <taxon>Raphignathae</taxon>
        <taxon>Tetranychoidea</taxon>
        <taxon>Tetranychidae</taxon>
        <taxon>Tetranychus</taxon>
    </lineage>
</organism>
<sequence length="490" mass="53301">MSFFGNAKCKQINTKIKSILNSSGNNGGGGGVVNGSNDVSNGSTFIGPDGVRVDEEGYIIRNDVPSRKDEDDHFYSSSDDDSEDEKQEKRFKFEIKPANLTNGGPSVAELQKTVKGLSISPSLQQGVRMYNGSSSLSKSISSNSIMDTPPPMSIPRPPTKRSLMSPSISHPNNITRCKSYGSLSSDLRMTPVSVNSSRGPSPLTLGLTNVIPIAVAIQECISARFKGSDESKCKIQIIGSLKIAFPSGIIQVFANNTCPALLSFKLTNSSRFERLIPNKDIVMQNKNIENGIKTDTYSFDMNMVGLTNHLRKLSEQSPNSRYFNAEILKYQLKARGATFCPLQVVSHWKCEPSTTGLKVDYKYNACALSSIQPLKNVTFSVNVDGGVKSHKTTPNASWNEEKKEISWKFDEISIDSEGKGLGSLKAKFDVTDGPSTPGSVSVQFNGNSTTFSGVEFLLNCIGYRISLMKKQISTGRYLSEADSSVSYACI</sequence>
<reference evidence="6" key="2">
    <citation type="submission" date="2015-06" db="UniProtKB">
        <authorList>
            <consortium name="EnsemblMetazoa"/>
        </authorList>
    </citation>
    <scope>IDENTIFICATION</scope>
</reference>
<dbReference type="GO" id="GO:0048268">
    <property type="term" value="P:clathrin coat assembly"/>
    <property type="evidence" value="ECO:0007669"/>
    <property type="project" value="TreeGrafter"/>
</dbReference>
<dbReference type="EnsemblMetazoa" id="tetur32g00900.1">
    <property type="protein sequence ID" value="tetur32g00900.1"/>
    <property type="gene ID" value="tetur32g00900"/>
</dbReference>
<dbReference type="GO" id="GO:0005886">
    <property type="term" value="C:plasma membrane"/>
    <property type="evidence" value="ECO:0007669"/>
    <property type="project" value="TreeGrafter"/>
</dbReference>
<dbReference type="EMBL" id="CAEY01000921">
    <property type="status" value="NOT_ANNOTATED_CDS"/>
    <property type="molecule type" value="Genomic_DNA"/>
</dbReference>
<keyword evidence="3" id="KW-0168">Coated pit</keyword>
<dbReference type="InterPro" id="IPR036168">
    <property type="entry name" value="AP2_Mu_C_sf"/>
</dbReference>
<evidence type="ECO:0000256" key="3">
    <source>
        <dbReference type="ARBA" id="ARBA00023176"/>
    </source>
</evidence>
<dbReference type="OrthoDB" id="5593455at2759"/>
<dbReference type="STRING" id="32264.T1L1U7"/>
<name>T1L1U7_TETUR</name>
<dbReference type="SUPFAM" id="SSF49447">
    <property type="entry name" value="Second domain of Mu2 adaptin subunit (ap50) of ap2 adaptor"/>
    <property type="match status" value="1"/>
</dbReference>
<evidence type="ECO:0000256" key="2">
    <source>
        <dbReference type="ARBA" id="ARBA00022583"/>
    </source>
</evidence>
<dbReference type="PROSITE" id="PS51072">
    <property type="entry name" value="MHD"/>
    <property type="match status" value="1"/>
</dbReference>
<dbReference type="Proteomes" id="UP000015104">
    <property type="component" value="Unassembled WGS sequence"/>
</dbReference>
<keyword evidence="7" id="KW-1185">Reference proteome</keyword>
<reference evidence="7" key="1">
    <citation type="submission" date="2011-08" db="EMBL/GenBank/DDBJ databases">
        <authorList>
            <person name="Rombauts S."/>
        </authorList>
    </citation>
    <scope>NUCLEOTIDE SEQUENCE</scope>
    <source>
        <strain evidence="7">London</strain>
    </source>
</reference>
<evidence type="ECO:0000313" key="6">
    <source>
        <dbReference type="EnsemblMetazoa" id="tetur32g00900.1"/>
    </source>
</evidence>
<dbReference type="GO" id="GO:0072583">
    <property type="term" value="P:clathrin-dependent endocytosis"/>
    <property type="evidence" value="ECO:0007669"/>
    <property type="project" value="TreeGrafter"/>
</dbReference>
<feature type="region of interest" description="Disordered" evidence="4">
    <location>
        <begin position="138"/>
        <end position="157"/>
    </location>
</feature>
<proteinExistence type="predicted"/>
<evidence type="ECO:0000259" key="5">
    <source>
        <dbReference type="PROSITE" id="PS51072"/>
    </source>
</evidence>
<dbReference type="AlphaFoldDB" id="T1L1U7"/>
<dbReference type="GO" id="GO:0005905">
    <property type="term" value="C:clathrin-coated pit"/>
    <property type="evidence" value="ECO:0007669"/>
    <property type="project" value="UniProtKB-SubCell"/>
</dbReference>
<feature type="compositionally biased region" description="Low complexity" evidence="4">
    <location>
        <begin position="34"/>
        <end position="43"/>
    </location>
</feature>
<keyword evidence="3" id="KW-0472">Membrane</keyword>
<feature type="domain" description="MHD" evidence="5">
    <location>
        <begin position="210"/>
        <end position="487"/>
    </location>
</feature>
<comment type="subcellular location">
    <subcellularLocation>
        <location evidence="1">Membrane</location>
        <location evidence="1">Clathrin-coated pit</location>
        <topology evidence="1">Peripheral membrane protein</topology>
        <orientation evidence="1">Cytoplasmic side</orientation>
    </subcellularLocation>
</comment>
<dbReference type="PANTHER" id="PTHR23065">
    <property type="entry name" value="PROLINE-SERINE-THREONINE PHOSPHATASE INTERACTING PROTEIN 1"/>
    <property type="match status" value="1"/>
</dbReference>
<feature type="compositionally biased region" description="Pro residues" evidence="4">
    <location>
        <begin position="148"/>
        <end position="157"/>
    </location>
</feature>
<dbReference type="InterPro" id="IPR018808">
    <property type="entry name" value="Muniscin_C"/>
</dbReference>
<protein>
    <recommendedName>
        <fullName evidence="5">MHD domain-containing protein</fullName>
    </recommendedName>
</protein>